<feature type="compositionally biased region" description="Basic and acidic residues" evidence="1">
    <location>
        <begin position="13"/>
        <end position="23"/>
    </location>
</feature>
<feature type="region of interest" description="Disordered" evidence="1">
    <location>
        <begin position="146"/>
        <end position="168"/>
    </location>
</feature>
<dbReference type="WBParaSite" id="L893_g5070.t1">
    <property type="protein sequence ID" value="L893_g5070.t1"/>
    <property type="gene ID" value="L893_g5070"/>
</dbReference>
<name>A0A1I8AFF6_9BILA</name>
<dbReference type="Proteomes" id="UP000095287">
    <property type="component" value="Unplaced"/>
</dbReference>
<evidence type="ECO:0000313" key="3">
    <source>
        <dbReference type="Proteomes" id="UP000095287"/>
    </source>
</evidence>
<feature type="transmembrane region" description="Helical" evidence="2">
    <location>
        <begin position="80"/>
        <end position="108"/>
    </location>
</feature>
<reference evidence="4" key="1">
    <citation type="submission" date="2016-11" db="UniProtKB">
        <authorList>
            <consortium name="WormBaseParasite"/>
        </authorList>
    </citation>
    <scope>IDENTIFICATION</scope>
</reference>
<feature type="transmembrane region" description="Helical" evidence="2">
    <location>
        <begin position="56"/>
        <end position="74"/>
    </location>
</feature>
<sequence>MIDPRSKKPYRRGLGDVEERGASEVEEGDDEYRSVAHEPGEDEEDDHDAEVLHDGLLAAVVALGGVVHAAYYNGTFMRCFYWLLLLLVLLTVILCSMSSEDFSTLYFMQRRPLDSFMKFLKQKGKKIDDDNFFQYGRLRYQTNQKSLQGRAIKDPKGSESTLGGNRGQ</sequence>
<evidence type="ECO:0000313" key="4">
    <source>
        <dbReference type="WBParaSite" id="L893_g5070.t1"/>
    </source>
</evidence>
<evidence type="ECO:0000256" key="1">
    <source>
        <dbReference type="SAM" id="MobiDB-lite"/>
    </source>
</evidence>
<protein>
    <submittedName>
        <fullName evidence="4">Uncharacterized protein</fullName>
    </submittedName>
</protein>
<organism evidence="3 4">
    <name type="scientific">Steinernema glaseri</name>
    <dbReference type="NCBI Taxonomy" id="37863"/>
    <lineage>
        <taxon>Eukaryota</taxon>
        <taxon>Metazoa</taxon>
        <taxon>Ecdysozoa</taxon>
        <taxon>Nematoda</taxon>
        <taxon>Chromadorea</taxon>
        <taxon>Rhabditida</taxon>
        <taxon>Tylenchina</taxon>
        <taxon>Panagrolaimomorpha</taxon>
        <taxon>Strongyloidoidea</taxon>
        <taxon>Steinernematidae</taxon>
        <taxon>Steinernema</taxon>
    </lineage>
</organism>
<feature type="region of interest" description="Disordered" evidence="1">
    <location>
        <begin position="1"/>
        <end position="46"/>
    </location>
</feature>
<keyword evidence="2" id="KW-0472">Membrane</keyword>
<evidence type="ECO:0000256" key="2">
    <source>
        <dbReference type="SAM" id="Phobius"/>
    </source>
</evidence>
<keyword evidence="2" id="KW-1133">Transmembrane helix</keyword>
<dbReference type="AlphaFoldDB" id="A0A1I8AFF6"/>
<keyword evidence="3" id="KW-1185">Reference proteome</keyword>
<proteinExistence type="predicted"/>
<feature type="compositionally biased region" description="Polar residues" evidence="1">
    <location>
        <begin position="158"/>
        <end position="168"/>
    </location>
</feature>
<accession>A0A1I8AFF6</accession>
<keyword evidence="2" id="KW-0812">Transmembrane</keyword>